<accession>A0ACC2DB62</accession>
<protein>
    <submittedName>
        <fullName evidence="1">Uncharacterized protein</fullName>
    </submittedName>
</protein>
<evidence type="ECO:0000313" key="2">
    <source>
        <dbReference type="Proteomes" id="UP001162992"/>
    </source>
</evidence>
<sequence length="513" mass="58367">MEESQGKGENSKRNGNPIHSGKQTIQFDGWDVVVITIVVFHVLMAPYTKVEESFNIQAIHDILYHRQEIGRYDHLEFSGVVPRTFIGALVVSILSSPFIWVTNLLKLPKIYSLHLVRLTLGSITLATFYSLRVQISKHFGRNVCNAFTLLTTVQFHLLFYCSRPLPNIFALCLVNLSYTFWMRKQPRSTLGVLIFAMIVFRCDVLLLLVPIGLTLLLTKSISFWDAVKSCAIMALLSIVATVLVDSVMWQRWLWPEMEVFWFNTFLNRSAEWGVFPFHWYFTSALPRSMLAAYPLALVGILLEQRVRQYVFPVLGFVILYSKLPHKELRFVLPSLPILNMAAAIALSRIYLSRWKPRWTILYRGCVLMLLASVGYTMVTSIASYANYPGGQALEMLHKIDANTSNSIPRIVHIDVLPAMTGISRFCEKGPPWSYSKEEGISLVTLTLRNFTYLLNAHSDVPTFKCLLSVGGFSGIELQWSFPPVKLKRNLKVHIHGREESSGVHTDKWPGCIT</sequence>
<organism evidence="1 2">
    <name type="scientific">Diphasiastrum complanatum</name>
    <name type="common">Issler's clubmoss</name>
    <name type="synonym">Lycopodium complanatum</name>
    <dbReference type="NCBI Taxonomy" id="34168"/>
    <lineage>
        <taxon>Eukaryota</taxon>
        <taxon>Viridiplantae</taxon>
        <taxon>Streptophyta</taxon>
        <taxon>Embryophyta</taxon>
        <taxon>Tracheophyta</taxon>
        <taxon>Lycopodiopsida</taxon>
        <taxon>Lycopodiales</taxon>
        <taxon>Lycopodiaceae</taxon>
        <taxon>Lycopodioideae</taxon>
        <taxon>Diphasiastrum</taxon>
    </lineage>
</organism>
<dbReference type="Proteomes" id="UP001162992">
    <property type="component" value="Chromosome 6"/>
</dbReference>
<proteinExistence type="predicted"/>
<reference evidence="2" key="1">
    <citation type="journal article" date="2024" name="Proc. Natl. Acad. Sci. U.S.A.">
        <title>Extraordinary preservation of gene collinearity over three hundred million years revealed in homosporous lycophytes.</title>
        <authorList>
            <person name="Li C."/>
            <person name="Wickell D."/>
            <person name="Kuo L.Y."/>
            <person name="Chen X."/>
            <person name="Nie B."/>
            <person name="Liao X."/>
            <person name="Peng D."/>
            <person name="Ji J."/>
            <person name="Jenkins J."/>
            <person name="Williams M."/>
            <person name="Shu S."/>
            <person name="Plott C."/>
            <person name="Barry K."/>
            <person name="Rajasekar S."/>
            <person name="Grimwood J."/>
            <person name="Han X."/>
            <person name="Sun S."/>
            <person name="Hou Z."/>
            <person name="He W."/>
            <person name="Dai G."/>
            <person name="Sun C."/>
            <person name="Schmutz J."/>
            <person name="Leebens-Mack J.H."/>
            <person name="Li F.W."/>
            <person name="Wang L."/>
        </authorList>
    </citation>
    <scope>NUCLEOTIDE SEQUENCE [LARGE SCALE GENOMIC DNA]</scope>
    <source>
        <strain evidence="2">cv. PW_Plant_1</strain>
    </source>
</reference>
<dbReference type="EMBL" id="CM055097">
    <property type="protein sequence ID" value="KAJ7551425.1"/>
    <property type="molecule type" value="Genomic_DNA"/>
</dbReference>
<gene>
    <name evidence="1" type="ORF">O6H91_06G015000</name>
</gene>
<name>A0ACC2DB62_DIPCM</name>
<evidence type="ECO:0000313" key="1">
    <source>
        <dbReference type="EMBL" id="KAJ7551425.1"/>
    </source>
</evidence>
<comment type="caution">
    <text evidence="1">The sequence shown here is derived from an EMBL/GenBank/DDBJ whole genome shotgun (WGS) entry which is preliminary data.</text>
</comment>
<keyword evidence="2" id="KW-1185">Reference proteome</keyword>